<proteinExistence type="predicted"/>
<accession>A0A9D9E7N3</accession>
<dbReference type="Pfam" id="PF01966">
    <property type="entry name" value="HD"/>
    <property type="match status" value="1"/>
</dbReference>
<reference evidence="2" key="1">
    <citation type="submission" date="2020-10" db="EMBL/GenBank/DDBJ databases">
        <authorList>
            <person name="Gilroy R."/>
        </authorList>
    </citation>
    <scope>NUCLEOTIDE SEQUENCE</scope>
    <source>
        <strain evidence="2">C6-149</strain>
    </source>
</reference>
<dbReference type="SUPFAM" id="SSF109604">
    <property type="entry name" value="HD-domain/PDEase-like"/>
    <property type="match status" value="1"/>
</dbReference>
<evidence type="ECO:0000313" key="2">
    <source>
        <dbReference type="EMBL" id="MBO8441200.1"/>
    </source>
</evidence>
<evidence type="ECO:0000259" key="1">
    <source>
        <dbReference type="SMART" id="SM00471"/>
    </source>
</evidence>
<dbReference type="PANTHER" id="PTHR33594:SF1">
    <property type="entry name" value="HD_PDEASE DOMAIN-CONTAINING PROTEIN"/>
    <property type="match status" value="1"/>
</dbReference>
<sequence length="217" mass="25283">MQNDDLLFKIVEFIKPKTENDHTGHDFNHLQRVAKLAEKIAKQEGCIQLKIILTSAYLHDFIDDKLVDDVEKNLMILKNRLREWLFTEDEINEIVDIITHMSFSKNLKENYYLSFAGQIVQDADRLDAIGAIGIARALTYGGVHKRVLYDPSISPRTNLTKEQYRNEKGTTINHFYEKLLLIKDQLNTTTAKQIAIKRQQEMLDFLNNFKLEWEGKA</sequence>
<dbReference type="CDD" id="cd00077">
    <property type="entry name" value="HDc"/>
    <property type="match status" value="1"/>
</dbReference>
<dbReference type="EMBL" id="JADIMP010000035">
    <property type="protein sequence ID" value="MBO8441200.1"/>
    <property type="molecule type" value="Genomic_DNA"/>
</dbReference>
<dbReference type="Gene3D" id="1.20.58.1910">
    <property type="match status" value="1"/>
</dbReference>
<comment type="caution">
    <text evidence="2">The sequence shown here is derived from an EMBL/GenBank/DDBJ whole genome shotgun (WGS) entry which is preliminary data.</text>
</comment>
<dbReference type="Gene3D" id="1.10.472.50">
    <property type="entry name" value="HD-domain/PDEase-like"/>
    <property type="match status" value="1"/>
</dbReference>
<feature type="domain" description="HD/PDEase" evidence="1">
    <location>
        <begin position="22"/>
        <end position="138"/>
    </location>
</feature>
<dbReference type="SMART" id="SM00471">
    <property type="entry name" value="HDc"/>
    <property type="match status" value="1"/>
</dbReference>
<dbReference type="InterPro" id="IPR006674">
    <property type="entry name" value="HD_domain"/>
</dbReference>
<organism evidence="2 3">
    <name type="scientific">Candidatus Gallilactobacillus intestinavium</name>
    <dbReference type="NCBI Taxonomy" id="2840838"/>
    <lineage>
        <taxon>Bacteria</taxon>
        <taxon>Bacillati</taxon>
        <taxon>Bacillota</taxon>
        <taxon>Bacilli</taxon>
        <taxon>Lactobacillales</taxon>
        <taxon>Lactobacillaceae</taxon>
        <taxon>Lactobacillaceae incertae sedis</taxon>
        <taxon>Candidatus Gallilactobacillus</taxon>
    </lineage>
</organism>
<dbReference type="InterPro" id="IPR003607">
    <property type="entry name" value="HD/PDEase_dom"/>
</dbReference>
<dbReference type="Proteomes" id="UP000823614">
    <property type="component" value="Unassembled WGS sequence"/>
</dbReference>
<protein>
    <submittedName>
        <fullName evidence="2">HD domain-containing protein</fullName>
    </submittedName>
</protein>
<name>A0A9D9E7N3_9LACO</name>
<dbReference type="PANTHER" id="PTHR33594">
    <property type="entry name" value="SUPERFAMILY HYDROLASE, PUTATIVE (AFU_ORTHOLOGUE AFUA_1G03035)-RELATED"/>
    <property type="match status" value="1"/>
</dbReference>
<evidence type="ECO:0000313" key="3">
    <source>
        <dbReference type="Proteomes" id="UP000823614"/>
    </source>
</evidence>
<gene>
    <name evidence="2" type="ORF">IAA89_01925</name>
</gene>
<reference evidence="2" key="2">
    <citation type="journal article" date="2021" name="PeerJ">
        <title>Extensive microbial diversity within the chicken gut microbiome revealed by metagenomics and culture.</title>
        <authorList>
            <person name="Gilroy R."/>
            <person name="Ravi A."/>
            <person name="Getino M."/>
            <person name="Pursley I."/>
            <person name="Horton D.L."/>
            <person name="Alikhan N.F."/>
            <person name="Baker D."/>
            <person name="Gharbi K."/>
            <person name="Hall N."/>
            <person name="Watson M."/>
            <person name="Adriaenssens E.M."/>
            <person name="Foster-Nyarko E."/>
            <person name="Jarju S."/>
            <person name="Secka A."/>
            <person name="Antonio M."/>
            <person name="Oren A."/>
            <person name="Chaudhuri R.R."/>
            <person name="La Ragione R."/>
            <person name="Hildebrand F."/>
            <person name="Pallen M.J."/>
        </authorList>
    </citation>
    <scope>NUCLEOTIDE SEQUENCE</scope>
    <source>
        <strain evidence="2">C6-149</strain>
    </source>
</reference>
<dbReference type="AlphaFoldDB" id="A0A9D9E7N3"/>